<dbReference type="GO" id="GO:0016616">
    <property type="term" value="F:oxidoreductase activity, acting on the CH-OH group of donors, NAD or NADP as acceptor"/>
    <property type="evidence" value="ECO:0007669"/>
    <property type="project" value="TreeGrafter"/>
</dbReference>
<reference evidence="3 4" key="1">
    <citation type="submission" date="2016-09" db="EMBL/GenBank/DDBJ databases">
        <title>The draft genome of Dichanthelium oligosanthes: A C3 panicoid grass species.</title>
        <authorList>
            <person name="Studer A.J."/>
            <person name="Schnable J.C."/>
            <person name="Brutnell T.P."/>
        </authorList>
    </citation>
    <scope>NUCLEOTIDE SEQUENCE [LARGE SCALE GENOMIC DNA]</scope>
    <source>
        <strain evidence="4">cv. Kellogg 1175</strain>
        <tissue evidence="3">Leaf</tissue>
    </source>
</reference>
<sequence>MASPPRVCVVGGGGFVASWLAKLLLSRGYAVHATARDPGIHTFPAPLLRCDPKNAFLKELDGASENLRLFRADVLDYDTLTAAFAGCEGVFHPATPVPGDKIVDPEEALTH</sequence>
<dbReference type="Pfam" id="PF01370">
    <property type="entry name" value="Epimerase"/>
    <property type="match status" value="1"/>
</dbReference>
<dbReference type="PANTHER" id="PTHR10366:SF831">
    <property type="entry name" value="NAD-DEPENDENT EPIMERASE_DEHYDRATASE DOMAIN-CONTAINING PROTEIN"/>
    <property type="match status" value="1"/>
</dbReference>
<dbReference type="OrthoDB" id="2735536at2759"/>
<dbReference type="AlphaFoldDB" id="A0A1E5VFF3"/>
<proteinExistence type="predicted"/>
<keyword evidence="1" id="KW-0560">Oxidoreductase</keyword>
<comment type="caution">
    <text evidence="3">The sequence shown here is derived from an EMBL/GenBank/DDBJ whole genome shotgun (WGS) entry which is preliminary data.</text>
</comment>
<evidence type="ECO:0000313" key="4">
    <source>
        <dbReference type="Proteomes" id="UP000095767"/>
    </source>
</evidence>
<dbReference type="InterPro" id="IPR050425">
    <property type="entry name" value="NAD(P)_dehydrat-like"/>
</dbReference>
<evidence type="ECO:0000259" key="2">
    <source>
        <dbReference type="Pfam" id="PF01370"/>
    </source>
</evidence>
<name>A0A1E5VFF3_9POAL</name>
<accession>A0A1E5VFF3</accession>
<evidence type="ECO:0000256" key="1">
    <source>
        <dbReference type="ARBA" id="ARBA00023002"/>
    </source>
</evidence>
<evidence type="ECO:0000313" key="3">
    <source>
        <dbReference type="EMBL" id="OEL23860.1"/>
    </source>
</evidence>
<organism evidence="3 4">
    <name type="scientific">Dichanthelium oligosanthes</name>
    <dbReference type="NCBI Taxonomy" id="888268"/>
    <lineage>
        <taxon>Eukaryota</taxon>
        <taxon>Viridiplantae</taxon>
        <taxon>Streptophyta</taxon>
        <taxon>Embryophyta</taxon>
        <taxon>Tracheophyta</taxon>
        <taxon>Spermatophyta</taxon>
        <taxon>Magnoliopsida</taxon>
        <taxon>Liliopsida</taxon>
        <taxon>Poales</taxon>
        <taxon>Poaceae</taxon>
        <taxon>PACMAD clade</taxon>
        <taxon>Panicoideae</taxon>
        <taxon>Panicodae</taxon>
        <taxon>Paniceae</taxon>
        <taxon>Dichantheliinae</taxon>
        <taxon>Dichanthelium</taxon>
    </lineage>
</organism>
<feature type="domain" description="NAD-dependent epimerase/dehydratase" evidence="2">
    <location>
        <begin position="7"/>
        <end position="107"/>
    </location>
</feature>
<dbReference type="Proteomes" id="UP000095767">
    <property type="component" value="Unassembled WGS sequence"/>
</dbReference>
<dbReference type="InterPro" id="IPR001509">
    <property type="entry name" value="Epimerase_deHydtase"/>
</dbReference>
<keyword evidence="4" id="KW-1185">Reference proteome</keyword>
<dbReference type="EMBL" id="LWDX02041420">
    <property type="protein sequence ID" value="OEL23860.1"/>
    <property type="molecule type" value="Genomic_DNA"/>
</dbReference>
<protein>
    <recommendedName>
        <fullName evidence="2">NAD-dependent epimerase/dehydratase domain-containing protein</fullName>
    </recommendedName>
</protein>
<dbReference type="Gene3D" id="3.40.50.720">
    <property type="entry name" value="NAD(P)-binding Rossmann-like Domain"/>
    <property type="match status" value="1"/>
</dbReference>
<dbReference type="PANTHER" id="PTHR10366">
    <property type="entry name" value="NAD DEPENDENT EPIMERASE/DEHYDRATASE"/>
    <property type="match status" value="1"/>
</dbReference>
<dbReference type="InterPro" id="IPR036291">
    <property type="entry name" value="NAD(P)-bd_dom_sf"/>
</dbReference>
<gene>
    <name evidence="3" type="ORF">BAE44_0015121</name>
</gene>
<dbReference type="STRING" id="888268.A0A1E5VFF3"/>
<dbReference type="SUPFAM" id="SSF51735">
    <property type="entry name" value="NAD(P)-binding Rossmann-fold domains"/>
    <property type="match status" value="1"/>
</dbReference>